<evidence type="ECO:0000313" key="2">
    <source>
        <dbReference type="EMBL" id="PRY88185.1"/>
    </source>
</evidence>
<name>A0A2T0WNB9_9BACT</name>
<gene>
    <name evidence="2" type="ORF">CLW00_105307</name>
</gene>
<keyword evidence="3" id="KW-1185">Reference proteome</keyword>
<protein>
    <submittedName>
        <fullName evidence="2">Uncharacterized protein</fullName>
    </submittedName>
</protein>
<dbReference type="EMBL" id="PVTR01000005">
    <property type="protein sequence ID" value="PRY88185.1"/>
    <property type="molecule type" value="Genomic_DNA"/>
</dbReference>
<dbReference type="RefSeq" id="WP_106133667.1">
    <property type="nucleotide sequence ID" value="NZ_PVTR01000005.1"/>
</dbReference>
<organism evidence="2 3">
    <name type="scientific">Mongoliibacter ruber</name>
    <dbReference type="NCBI Taxonomy" id="1750599"/>
    <lineage>
        <taxon>Bacteria</taxon>
        <taxon>Pseudomonadati</taxon>
        <taxon>Bacteroidota</taxon>
        <taxon>Cytophagia</taxon>
        <taxon>Cytophagales</taxon>
        <taxon>Cyclobacteriaceae</taxon>
        <taxon>Mongoliibacter</taxon>
    </lineage>
</organism>
<sequence>MRQLTDIELQEIRKAIMRKEISSAEILMEVYDHYISHLQEFSEEEFNEQLFELEQKFTYAYCHALQAKFNKEIRKELSSLQWQVLKKYFCFSKILYVIIFSFLAFQMSRFVTDQKEIAILMLSPLLILAGAHIFFLIKSHFRIKAIKKDFNTAGSLQSSLSYPFSEKLYLPGMMAYGIMWSAEWIFNSNPIANLAPSIAVIIFIILSIYVLTLLEVWQIKSKTALV</sequence>
<dbReference type="AlphaFoldDB" id="A0A2T0WNB9"/>
<reference evidence="2 3" key="1">
    <citation type="submission" date="2018-03" db="EMBL/GenBank/DDBJ databases">
        <title>Genomic Encyclopedia of Archaeal and Bacterial Type Strains, Phase II (KMG-II): from individual species to whole genera.</title>
        <authorList>
            <person name="Goeker M."/>
        </authorList>
    </citation>
    <scope>NUCLEOTIDE SEQUENCE [LARGE SCALE GENOMIC DNA]</scope>
    <source>
        <strain evidence="2 3">DSM 27929</strain>
    </source>
</reference>
<feature type="transmembrane region" description="Helical" evidence="1">
    <location>
        <begin position="168"/>
        <end position="186"/>
    </location>
</feature>
<dbReference type="OrthoDB" id="824104at2"/>
<proteinExistence type="predicted"/>
<accession>A0A2T0WNB9</accession>
<feature type="transmembrane region" description="Helical" evidence="1">
    <location>
        <begin position="198"/>
        <end position="217"/>
    </location>
</feature>
<evidence type="ECO:0000256" key="1">
    <source>
        <dbReference type="SAM" id="Phobius"/>
    </source>
</evidence>
<keyword evidence="1" id="KW-0472">Membrane</keyword>
<evidence type="ECO:0000313" key="3">
    <source>
        <dbReference type="Proteomes" id="UP000238157"/>
    </source>
</evidence>
<keyword evidence="1" id="KW-0812">Transmembrane</keyword>
<comment type="caution">
    <text evidence="2">The sequence shown here is derived from an EMBL/GenBank/DDBJ whole genome shotgun (WGS) entry which is preliminary data.</text>
</comment>
<feature type="transmembrane region" description="Helical" evidence="1">
    <location>
        <begin position="88"/>
        <end position="105"/>
    </location>
</feature>
<dbReference type="Proteomes" id="UP000238157">
    <property type="component" value="Unassembled WGS sequence"/>
</dbReference>
<feature type="transmembrane region" description="Helical" evidence="1">
    <location>
        <begin position="117"/>
        <end position="137"/>
    </location>
</feature>
<keyword evidence="1" id="KW-1133">Transmembrane helix</keyword>